<sequence>MSLVTTISSFQEKKLELILNLKNQSEDMLINLELVNLTHPLIKECTIYRERGYLSYNQPLPKVNLGNLYPDEQAKILFKLKEPISYEQLEVTLKDNFVISYMKEDNKSSYIKHAINPPDFMI</sequence>
<dbReference type="Proteomes" id="UP000188605">
    <property type="component" value="Unassembled WGS sequence"/>
</dbReference>
<accession>A0ACC8XEL2</accession>
<evidence type="ECO:0000313" key="1">
    <source>
        <dbReference type="EMBL" id="ONI41565.1"/>
    </source>
</evidence>
<gene>
    <name evidence="1" type="ORF">AN396_00595</name>
</gene>
<comment type="caution">
    <text evidence="1">The sequence shown here is derived from an EMBL/GenBank/DDBJ whole genome shotgun (WGS) entry which is preliminary data.</text>
</comment>
<protein>
    <submittedName>
        <fullName evidence="1">Uncharacterized protein</fullName>
    </submittedName>
</protein>
<organism evidence="1 2">
    <name type="scientific">Candidatus Epulonipiscium fishelsonii</name>
    <dbReference type="NCBI Taxonomy" id="77094"/>
    <lineage>
        <taxon>Bacteria</taxon>
        <taxon>Bacillati</taxon>
        <taxon>Bacillota</taxon>
        <taxon>Clostridia</taxon>
        <taxon>Lachnospirales</taxon>
        <taxon>Lachnospiraceae</taxon>
        <taxon>Candidatus Epulonipiscium</taxon>
    </lineage>
</organism>
<evidence type="ECO:0000313" key="2">
    <source>
        <dbReference type="Proteomes" id="UP000188605"/>
    </source>
</evidence>
<name>A0ACC8XEL2_9FIRM</name>
<reference evidence="1" key="1">
    <citation type="submission" date="2016-08" db="EMBL/GenBank/DDBJ databases">
        <authorList>
            <person name="Ngugi D.K."/>
            <person name="Miyake S."/>
            <person name="Stingl U."/>
        </authorList>
    </citation>
    <scope>NUCLEOTIDE SEQUENCE</scope>
    <source>
        <strain evidence="1">SCG-B11WGA-EpuloA1</strain>
    </source>
</reference>
<proteinExistence type="predicted"/>
<keyword evidence="2" id="KW-1185">Reference proteome</keyword>
<dbReference type="EMBL" id="LJDB01000033">
    <property type="protein sequence ID" value="ONI41565.1"/>
    <property type="molecule type" value="Genomic_DNA"/>
</dbReference>